<keyword evidence="4" id="KW-1185">Reference proteome</keyword>
<feature type="compositionally biased region" description="Polar residues" evidence="2">
    <location>
        <begin position="21"/>
        <end position="70"/>
    </location>
</feature>
<evidence type="ECO:0000256" key="1">
    <source>
        <dbReference type="SAM" id="Coils"/>
    </source>
</evidence>
<dbReference type="OrthoDB" id="3544291at2759"/>
<feature type="region of interest" description="Disordered" evidence="2">
    <location>
        <begin position="1"/>
        <end position="84"/>
    </location>
</feature>
<accession>A0A4Z1F107</accession>
<feature type="compositionally biased region" description="Basic and acidic residues" evidence="2">
    <location>
        <begin position="156"/>
        <end position="167"/>
    </location>
</feature>
<name>A0A4Z1F107_9HELO</name>
<feature type="compositionally biased region" description="Basic and acidic residues" evidence="2">
    <location>
        <begin position="72"/>
        <end position="84"/>
    </location>
</feature>
<feature type="compositionally biased region" description="Polar residues" evidence="2">
    <location>
        <begin position="1"/>
        <end position="13"/>
    </location>
</feature>
<evidence type="ECO:0000256" key="2">
    <source>
        <dbReference type="SAM" id="MobiDB-lite"/>
    </source>
</evidence>
<organism evidence="3 4">
    <name type="scientific">Botrytis tulipae</name>
    <dbReference type="NCBI Taxonomy" id="87230"/>
    <lineage>
        <taxon>Eukaryota</taxon>
        <taxon>Fungi</taxon>
        <taxon>Dikarya</taxon>
        <taxon>Ascomycota</taxon>
        <taxon>Pezizomycotina</taxon>
        <taxon>Leotiomycetes</taxon>
        <taxon>Helotiales</taxon>
        <taxon>Sclerotiniaceae</taxon>
        <taxon>Botrytis</taxon>
    </lineage>
</organism>
<protein>
    <submittedName>
        <fullName evidence="3">Uncharacterized protein</fullName>
    </submittedName>
</protein>
<dbReference type="AlphaFoldDB" id="A0A4Z1F107"/>
<dbReference type="EMBL" id="PQXH01000043">
    <property type="protein sequence ID" value="TGO15151.1"/>
    <property type="molecule type" value="Genomic_DNA"/>
</dbReference>
<reference evidence="3 4" key="1">
    <citation type="submission" date="2017-12" db="EMBL/GenBank/DDBJ databases">
        <title>Comparative genomics of Botrytis spp.</title>
        <authorList>
            <person name="Valero-Jimenez C.A."/>
            <person name="Tapia P."/>
            <person name="Veloso J."/>
            <person name="Silva-Moreno E."/>
            <person name="Staats M."/>
            <person name="Valdes J.H."/>
            <person name="Van Kan J.A.L."/>
        </authorList>
    </citation>
    <scope>NUCLEOTIDE SEQUENCE [LARGE SCALE GENOMIC DNA]</scope>
    <source>
        <strain evidence="3 4">Bt9001</strain>
    </source>
</reference>
<dbReference type="Proteomes" id="UP000297777">
    <property type="component" value="Unassembled WGS sequence"/>
</dbReference>
<keyword evidence="1" id="KW-0175">Coiled coil</keyword>
<evidence type="ECO:0000313" key="4">
    <source>
        <dbReference type="Proteomes" id="UP000297777"/>
    </source>
</evidence>
<evidence type="ECO:0000313" key="3">
    <source>
        <dbReference type="EMBL" id="TGO15151.1"/>
    </source>
</evidence>
<comment type="caution">
    <text evidence="3">The sequence shown here is derived from an EMBL/GenBank/DDBJ whole genome shotgun (WGS) entry which is preliminary data.</text>
</comment>
<sequence>MAYNSETNRSIRYQSGEFVPQASQTTPNFYHSPSYNQHTTQYVTRAPQSGTASQWSDTNSTTNLSETASLPRSEKERLIREETKGDRRRYDQWKQWTSEQKEAELAFAVENARREEYRCKLEALDRQTREYEKLKAEVDRGLRVYLQRLEADEQSEADRQKSEAERRARLRRSSSNNNHSRREQATGYASGTLGRRLPYTLLSDEALIGIAKESEKRMISIIRPVGAFERWWLVGDDVNILWIRE</sequence>
<proteinExistence type="predicted"/>
<feature type="coiled-coil region" evidence="1">
    <location>
        <begin position="114"/>
        <end position="144"/>
    </location>
</feature>
<feature type="region of interest" description="Disordered" evidence="2">
    <location>
        <begin position="154"/>
        <end position="189"/>
    </location>
</feature>
<gene>
    <name evidence="3" type="ORF">BTUL_0043g00040</name>
</gene>